<dbReference type="AlphaFoldDB" id="X0TXU9"/>
<proteinExistence type="predicted"/>
<organism evidence="1">
    <name type="scientific">marine sediment metagenome</name>
    <dbReference type="NCBI Taxonomy" id="412755"/>
    <lineage>
        <taxon>unclassified sequences</taxon>
        <taxon>metagenomes</taxon>
        <taxon>ecological metagenomes</taxon>
    </lineage>
</organism>
<evidence type="ECO:0008006" key="2">
    <source>
        <dbReference type="Google" id="ProtNLM"/>
    </source>
</evidence>
<accession>X0TXU9</accession>
<evidence type="ECO:0000313" key="1">
    <source>
        <dbReference type="EMBL" id="GAF80955.1"/>
    </source>
</evidence>
<protein>
    <recommendedName>
        <fullName evidence="2">Transglutaminase-like domain-containing protein</fullName>
    </recommendedName>
</protein>
<name>X0TXU9_9ZZZZ</name>
<dbReference type="InterPro" id="IPR038765">
    <property type="entry name" value="Papain-like_cys_pep_sf"/>
</dbReference>
<comment type="caution">
    <text evidence="1">The sequence shown here is derived from an EMBL/GenBank/DDBJ whole genome shotgun (WGS) entry which is preliminary data.</text>
</comment>
<dbReference type="SUPFAM" id="SSF54001">
    <property type="entry name" value="Cysteine proteinases"/>
    <property type="match status" value="1"/>
</dbReference>
<dbReference type="EMBL" id="BARS01004616">
    <property type="protein sequence ID" value="GAF80955.1"/>
    <property type="molecule type" value="Genomic_DNA"/>
</dbReference>
<sequence length="341" mass="39562">MIVIPIQIFGDIMLSKIQNDSINKNVLMYIKYLHNITFHLLIYFLAVSNVLLGDQKVNKTKCNMVIVLKDYQKKMLDEYIERLQDYPKFDTGEKFNNLPKWEYCKPDAPSLSKLSNEYNLKDVAGSGTEIEKMLNLMDWVHRVTSSKGEIGNPEVLNAPSIIEFVRSKGLSVNCKMKSIVLNEILLSFGYHSRRISLKPSKFDGDSHSIVMVFSNTHKKWICLDPTFNTYFHNDSGEILGYIEIREIYRKGEIPKFRPIQFTIRPPLMLAGKRFDSYDEWYAVYMAKNCFQAASPQKSAFGYESSESTNWILLLPSNFQSDEIGRVNTYITHNPEYFFQEP</sequence>
<reference evidence="1" key="1">
    <citation type="journal article" date="2014" name="Front. Microbiol.">
        <title>High frequency of phylogenetically diverse reductive dehalogenase-homologous genes in deep subseafloor sedimentary metagenomes.</title>
        <authorList>
            <person name="Kawai M."/>
            <person name="Futagami T."/>
            <person name="Toyoda A."/>
            <person name="Takaki Y."/>
            <person name="Nishi S."/>
            <person name="Hori S."/>
            <person name="Arai W."/>
            <person name="Tsubouchi T."/>
            <person name="Morono Y."/>
            <person name="Uchiyama I."/>
            <person name="Ito T."/>
            <person name="Fujiyama A."/>
            <person name="Inagaki F."/>
            <person name="Takami H."/>
        </authorList>
    </citation>
    <scope>NUCLEOTIDE SEQUENCE</scope>
    <source>
        <strain evidence="1">Expedition CK06-06</strain>
    </source>
</reference>
<gene>
    <name evidence="1" type="ORF">S01H1_09021</name>
</gene>